<dbReference type="PANTHER" id="PTHR30055">
    <property type="entry name" value="HTH-TYPE TRANSCRIPTIONAL REGULATOR RUTR"/>
    <property type="match status" value="1"/>
</dbReference>
<dbReference type="InterPro" id="IPR001647">
    <property type="entry name" value="HTH_TetR"/>
</dbReference>
<accession>A0A8J4DSA3</accession>
<keyword evidence="8" id="KW-1185">Reference proteome</keyword>
<evidence type="ECO:0000256" key="4">
    <source>
        <dbReference type="ARBA" id="ARBA00023163"/>
    </source>
</evidence>
<evidence type="ECO:0000256" key="1">
    <source>
        <dbReference type="ARBA" id="ARBA00022491"/>
    </source>
</evidence>
<comment type="caution">
    <text evidence="7">The sequence shown here is derived from an EMBL/GenBank/DDBJ whole genome shotgun (WGS) entry which is preliminary data.</text>
</comment>
<dbReference type="SUPFAM" id="SSF48498">
    <property type="entry name" value="Tetracyclin repressor-like, C-terminal domain"/>
    <property type="match status" value="1"/>
</dbReference>
<evidence type="ECO:0000256" key="2">
    <source>
        <dbReference type="ARBA" id="ARBA00023015"/>
    </source>
</evidence>
<dbReference type="PRINTS" id="PR00455">
    <property type="entry name" value="HTHTETR"/>
</dbReference>
<dbReference type="EMBL" id="BOPF01000016">
    <property type="protein sequence ID" value="GIJ47653.1"/>
    <property type="molecule type" value="Genomic_DNA"/>
</dbReference>
<evidence type="ECO:0000259" key="6">
    <source>
        <dbReference type="PROSITE" id="PS50977"/>
    </source>
</evidence>
<evidence type="ECO:0000256" key="5">
    <source>
        <dbReference type="PROSITE-ProRule" id="PRU00335"/>
    </source>
</evidence>
<dbReference type="Pfam" id="PF13977">
    <property type="entry name" value="TetR_C_6"/>
    <property type="match status" value="1"/>
</dbReference>
<dbReference type="PROSITE" id="PS50977">
    <property type="entry name" value="HTH_TETR_2"/>
    <property type="match status" value="1"/>
</dbReference>
<dbReference type="GO" id="GO:0003700">
    <property type="term" value="F:DNA-binding transcription factor activity"/>
    <property type="evidence" value="ECO:0007669"/>
    <property type="project" value="TreeGrafter"/>
</dbReference>
<sequence length="186" mass="19861">MGNREDLLHAAKRCLYEKGYALTTARDIANGAGVSLAAIGYHYGSKEALLQQALQQAIEEWGEGLGRTLGSLAGTPAERWDAVVASFRADSALWTVQFELLAQLERTPELRRLFGDANRQARIALAQLIGGAPAGREEQVGALYQAMLAGLAAQWLMDPTDVPSGTDVMAAMHAVVSTTSTMSTVD</sequence>
<feature type="domain" description="HTH tetR-type" evidence="6">
    <location>
        <begin position="1"/>
        <end position="61"/>
    </location>
</feature>
<dbReference type="InterPro" id="IPR050109">
    <property type="entry name" value="HTH-type_TetR-like_transc_reg"/>
</dbReference>
<keyword evidence="4" id="KW-0804">Transcription</keyword>
<reference evidence="7" key="1">
    <citation type="submission" date="2021-01" db="EMBL/GenBank/DDBJ databases">
        <title>Whole genome shotgun sequence of Virgisporangium aliadipatigenens NBRC 105644.</title>
        <authorList>
            <person name="Komaki H."/>
            <person name="Tamura T."/>
        </authorList>
    </citation>
    <scope>NUCLEOTIDE SEQUENCE</scope>
    <source>
        <strain evidence="7">NBRC 105644</strain>
    </source>
</reference>
<evidence type="ECO:0000313" key="8">
    <source>
        <dbReference type="Proteomes" id="UP000619260"/>
    </source>
</evidence>
<dbReference type="InterPro" id="IPR009057">
    <property type="entry name" value="Homeodomain-like_sf"/>
</dbReference>
<dbReference type="InterPro" id="IPR036271">
    <property type="entry name" value="Tet_transcr_reg_TetR-rel_C_sf"/>
</dbReference>
<dbReference type="InterPro" id="IPR039538">
    <property type="entry name" value="BetI_C"/>
</dbReference>
<organism evidence="7 8">
    <name type="scientific">Virgisporangium aliadipatigenens</name>
    <dbReference type="NCBI Taxonomy" id="741659"/>
    <lineage>
        <taxon>Bacteria</taxon>
        <taxon>Bacillati</taxon>
        <taxon>Actinomycetota</taxon>
        <taxon>Actinomycetes</taxon>
        <taxon>Micromonosporales</taxon>
        <taxon>Micromonosporaceae</taxon>
        <taxon>Virgisporangium</taxon>
    </lineage>
</organism>
<keyword evidence="1" id="KW-0678">Repressor</keyword>
<proteinExistence type="predicted"/>
<name>A0A8J4DSA3_9ACTN</name>
<feature type="DNA-binding region" description="H-T-H motif" evidence="5">
    <location>
        <begin position="24"/>
        <end position="43"/>
    </location>
</feature>
<dbReference type="GO" id="GO:0000976">
    <property type="term" value="F:transcription cis-regulatory region binding"/>
    <property type="evidence" value="ECO:0007669"/>
    <property type="project" value="TreeGrafter"/>
</dbReference>
<dbReference type="SUPFAM" id="SSF46689">
    <property type="entry name" value="Homeodomain-like"/>
    <property type="match status" value="1"/>
</dbReference>
<dbReference type="Gene3D" id="1.10.357.10">
    <property type="entry name" value="Tetracycline Repressor, domain 2"/>
    <property type="match status" value="1"/>
</dbReference>
<keyword evidence="3 5" id="KW-0238">DNA-binding</keyword>
<dbReference type="Proteomes" id="UP000619260">
    <property type="component" value="Unassembled WGS sequence"/>
</dbReference>
<evidence type="ECO:0000256" key="3">
    <source>
        <dbReference type="ARBA" id="ARBA00023125"/>
    </source>
</evidence>
<gene>
    <name evidence="7" type="primary">acrR</name>
    <name evidence="7" type="ORF">Val02_45390</name>
</gene>
<keyword evidence="2" id="KW-0805">Transcription regulation</keyword>
<dbReference type="RefSeq" id="WP_203901169.1">
    <property type="nucleotide sequence ID" value="NZ_BOPF01000016.1"/>
</dbReference>
<dbReference type="Pfam" id="PF00440">
    <property type="entry name" value="TetR_N"/>
    <property type="match status" value="1"/>
</dbReference>
<evidence type="ECO:0000313" key="7">
    <source>
        <dbReference type="EMBL" id="GIJ47653.1"/>
    </source>
</evidence>
<dbReference type="AlphaFoldDB" id="A0A8J4DSA3"/>
<protein>
    <submittedName>
        <fullName evidence="7">TetR family transcriptional regulator</fullName>
    </submittedName>
</protein>
<dbReference type="PANTHER" id="PTHR30055:SF219">
    <property type="entry name" value="TRANSCRIPTIONAL REGULATORY PROTEIN"/>
    <property type="match status" value="1"/>
</dbReference>